<organism evidence="2 3">
    <name type="scientific">Nocardiopsis endophytica</name>
    <dbReference type="NCBI Taxonomy" id="3018445"/>
    <lineage>
        <taxon>Bacteria</taxon>
        <taxon>Bacillati</taxon>
        <taxon>Actinomycetota</taxon>
        <taxon>Actinomycetes</taxon>
        <taxon>Streptosporangiales</taxon>
        <taxon>Nocardiopsidaceae</taxon>
        <taxon>Nocardiopsis</taxon>
    </lineage>
</organism>
<feature type="domain" description="Amine oxidase" evidence="1">
    <location>
        <begin position="12"/>
        <end position="441"/>
    </location>
</feature>
<evidence type="ECO:0000313" key="3">
    <source>
        <dbReference type="Proteomes" id="UP001527866"/>
    </source>
</evidence>
<reference evidence="2 3" key="1">
    <citation type="submission" date="2023-01" db="EMBL/GenBank/DDBJ databases">
        <title>Draft genome sequence of Nocardiopsis sp. RSe5-2 isolated from halophytes.</title>
        <authorList>
            <person name="Duangmal K."/>
            <person name="Chantavorakit T."/>
        </authorList>
    </citation>
    <scope>NUCLEOTIDE SEQUENCE [LARGE SCALE GENOMIC DNA]</scope>
    <source>
        <strain evidence="2 3">RSe5-2</strain>
    </source>
</reference>
<proteinExistence type="predicted"/>
<dbReference type="RefSeq" id="WP_270690234.1">
    <property type="nucleotide sequence ID" value="NZ_JAQFWQ010000140.1"/>
</dbReference>
<dbReference type="InterPro" id="IPR002937">
    <property type="entry name" value="Amino_oxidase"/>
</dbReference>
<dbReference type="SUPFAM" id="SSF51905">
    <property type="entry name" value="FAD/NAD(P)-binding domain"/>
    <property type="match status" value="1"/>
</dbReference>
<evidence type="ECO:0000313" key="2">
    <source>
        <dbReference type="EMBL" id="MDA2814734.1"/>
    </source>
</evidence>
<dbReference type="PANTHER" id="PTHR42923">
    <property type="entry name" value="PROTOPORPHYRINOGEN OXIDASE"/>
    <property type="match status" value="1"/>
</dbReference>
<name>A0ABT4UCL4_9ACTN</name>
<evidence type="ECO:0000259" key="1">
    <source>
        <dbReference type="Pfam" id="PF01593"/>
    </source>
</evidence>
<sequence length="447" mass="48222">MSRRTAVIGGGMAGTAAAKRLVAAGHEVVVFEAADGLGGRARSWHRPEIEPDVGINLMYVSFYPRMSALIREYGLEGDLVKISSNVHISKRGRVVGLSSDSPLDLLRYPHASFRDRVAFLFATLREVRRREELDLFDPLKTEHLDDGATAAEYGARITSAAGFDYLLRPQIEGFWNFASEGVSAVHARALLAWLGGSDFFVLRNGMEVLSERNAEGAKVRLGHEVTGLREAGGGISVGFRGGDGNEGAEEFDSAVVATPAPIAARITGGLDEAVVPAAARAFLETQEYEPALSMSYLVDPGALPKSAHIVAGGADDPPLRNMITYERTLIGEDGGRSEKLLVFCYPGRANTRRLLGQGSERQFAEVTPLLKTLWPDFPEDPRPFQAAERPYGFPIPAPGRYRASARVIREQRGPVVFCGDYFNSPTTEAALLSGYRAADALAGGPTT</sequence>
<accession>A0ABT4UCL4</accession>
<dbReference type="InterPro" id="IPR036188">
    <property type="entry name" value="FAD/NAD-bd_sf"/>
</dbReference>
<dbReference type="Pfam" id="PF01593">
    <property type="entry name" value="Amino_oxidase"/>
    <property type="match status" value="1"/>
</dbReference>
<dbReference type="Proteomes" id="UP001527866">
    <property type="component" value="Unassembled WGS sequence"/>
</dbReference>
<comment type="caution">
    <text evidence="2">The sequence shown here is derived from an EMBL/GenBank/DDBJ whole genome shotgun (WGS) entry which is preliminary data.</text>
</comment>
<dbReference type="Gene3D" id="3.90.660.10">
    <property type="match status" value="1"/>
</dbReference>
<dbReference type="InterPro" id="IPR050464">
    <property type="entry name" value="Zeta_carotene_desat/Oxidored"/>
</dbReference>
<protein>
    <submittedName>
        <fullName evidence="2">FAD-dependent oxidoreductase</fullName>
    </submittedName>
</protein>
<keyword evidence="3" id="KW-1185">Reference proteome</keyword>
<gene>
    <name evidence="2" type="ORF">O4J56_29085</name>
</gene>
<dbReference type="EMBL" id="JAQFWQ010000140">
    <property type="protein sequence ID" value="MDA2814734.1"/>
    <property type="molecule type" value="Genomic_DNA"/>
</dbReference>
<dbReference type="Gene3D" id="3.50.50.60">
    <property type="entry name" value="FAD/NAD(P)-binding domain"/>
    <property type="match status" value="2"/>
</dbReference>